<feature type="domain" description="HTH myb-type" evidence="5">
    <location>
        <begin position="487"/>
        <end position="536"/>
    </location>
</feature>
<dbReference type="GO" id="GO:0003677">
    <property type="term" value="F:DNA binding"/>
    <property type="evidence" value="ECO:0007669"/>
    <property type="project" value="UniProtKB-KW"/>
</dbReference>
<dbReference type="PROSITE" id="PS50090">
    <property type="entry name" value="MYB_LIKE"/>
    <property type="match status" value="2"/>
</dbReference>
<dbReference type="FunFam" id="1.10.10.60:FF:000010">
    <property type="entry name" value="Transcriptional activator Myb isoform A"/>
    <property type="match status" value="1"/>
</dbReference>
<feature type="domain" description="Myb-like" evidence="4">
    <location>
        <begin position="430"/>
        <end position="481"/>
    </location>
</feature>
<dbReference type="InterPro" id="IPR017930">
    <property type="entry name" value="Myb_dom"/>
</dbReference>
<comment type="similarity">
    <text evidence="1">Belongs to the TRAPPC13 family.</text>
</comment>
<dbReference type="PANTHER" id="PTHR13134">
    <property type="entry name" value="TRAFFICKING PROTEIN PARTICLE COMPLEX SUBUNIT 13"/>
    <property type="match status" value="1"/>
</dbReference>
<dbReference type="InterPro" id="IPR055429">
    <property type="entry name" value="TRAPPC13_M"/>
</dbReference>
<evidence type="ECO:0000313" key="6">
    <source>
        <dbReference type="EMBL" id="CAD5116030.1"/>
    </source>
</evidence>
<dbReference type="Pfam" id="PF23643">
    <property type="entry name" value="TRAPPC13_C"/>
    <property type="match status" value="1"/>
</dbReference>
<dbReference type="SMART" id="SM00717">
    <property type="entry name" value="SANT"/>
    <property type="match status" value="2"/>
</dbReference>
<sequence length="758" mass="87172">MRLTKPTFLTNHINPNETRDLPGKAFDQAAKSNMTLIENNEEISLSKFLTLPQNFGNIFLGEVFSSYISVHNDSKQGCKDVFVKTDLQTATSSTRTNLSTTPIVAELGSGQSIDDVINHEIKELGMHILVCTVQYNTPSGEKNFKKFFKFNVHKPLDVRTTFYNSPSDEMFLEAQIQNLTLSPMYLEEVSMHPSENFLVKEYNAFQQEEDNLAKLINAQDVHQFLYRFKPKPHLYADHKLLKASTQIGKLDIIWKTSLGERARLQTSALQRAAPDFGDIRIFIEDIPTSSKIEEKFTIQLKIMNSSERSMDLRVFFHHSTSDGIQWCGKCNHVLDTLPSNGSIVLNFTLFPMKLGIQPISGLRILDTFLGRLHEFDEIATVFVYNDNETLTTFVVCLVEFLSLCVEKKAMISSYKSDISKLNGKREKGSKQIVKKGPWSNSEDEALKILVNKHGPKKWSLIAEKITYRTSKQCRERWHNHLQPNISKARWTMEEDDLICKLHVKYGNKWTMIAKHLSGRTENGVKNRWNSTLKRKMTDNREQEDDEFPKFEDEVTVNKENSKPNTEAVNRVIPSVILVCPIMNSSVSEKEEINCIGGQLSPKTPKREKELPQVFPDKSPLINIAKLPTTPKFSISRGDTQEVNDEENKKPFDTFETPSKSVKLDKSFFLSPLINEKDMEPHYLTTTTILPPMKSPAQISFVNDRDNHTESLRKQWKTAKEWRRKYLLPKGDRWCKMMCQQNNASPLFHYIESIIDRLR</sequence>
<dbReference type="CDD" id="cd00167">
    <property type="entry name" value="SANT"/>
    <property type="match status" value="2"/>
</dbReference>
<evidence type="ECO:0000259" key="4">
    <source>
        <dbReference type="PROSITE" id="PS50090"/>
    </source>
</evidence>
<dbReference type="PROSITE" id="PS51294">
    <property type="entry name" value="HTH_MYB"/>
    <property type="match status" value="2"/>
</dbReference>
<organism evidence="6 7">
    <name type="scientific">Dimorphilus gyrociliatus</name>
    <dbReference type="NCBI Taxonomy" id="2664684"/>
    <lineage>
        <taxon>Eukaryota</taxon>
        <taxon>Metazoa</taxon>
        <taxon>Spiralia</taxon>
        <taxon>Lophotrochozoa</taxon>
        <taxon>Annelida</taxon>
        <taxon>Polychaeta</taxon>
        <taxon>Polychaeta incertae sedis</taxon>
        <taxon>Dinophilidae</taxon>
        <taxon>Dimorphilus</taxon>
    </lineage>
</organism>
<keyword evidence="3" id="KW-0238">DNA-binding</keyword>
<dbReference type="Pfam" id="PF23647">
    <property type="entry name" value="TRAPPC13_M"/>
    <property type="match status" value="1"/>
</dbReference>
<dbReference type="SUPFAM" id="SSF46689">
    <property type="entry name" value="Homeodomain-like"/>
    <property type="match status" value="1"/>
</dbReference>
<dbReference type="GO" id="GO:1990072">
    <property type="term" value="C:TRAPPIII protein complex"/>
    <property type="evidence" value="ECO:0007669"/>
    <property type="project" value="TreeGrafter"/>
</dbReference>
<comment type="caution">
    <text evidence="6">The sequence shown here is derived from an EMBL/GenBank/DDBJ whole genome shotgun (WGS) entry which is preliminary data.</text>
</comment>
<keyword evidence="7" id="KW-1185">Reference proteome</keyword>
<dbReference type="PANTHER" id="PTHR13134:SF3">
    <property type="entry name" value="TRAFFICKING PROTEIN PARTICLE COMPLEX SUBUNIT 13"/>
    <property type="match status" value="1"/>
</dbReference>
<evidence type="ECO:0000256" key="1">
    <source>
        <dbReference type="ARBA" id="ARBA00010785"/>
    </source>
</evidence>
<proteinExistence type="inferred from homology"/>
<dbReference type="InterPro" id="IPR055428">
    <property type="entry name" value="TRAPPC13_C"/>
</dbReference>
<gene>
    <name evidence="6" type="ORF">DGYR_LOCUS4705</name>
</gene>
<protein>
    <submittedName>
        <fullName evidence="6">DgyrCDS4962</fullName>
    </submittedName>
</protein>
<name>A0A7I8VN78_9ANNE</name>
<evidence type="ECO:0000259" key="5">
    <source>
        <dbReference type="PROSITE" id="PS51294"/>
    </source>
</evidence>
<keyword evidence="2" id="KW-0677">Repeat</keyword>
<evidence type="ECO:0000256" key="2">
    <source>
        <dbReference type="ARBA" id="ARBA00022737"/>
    </source>
</evidence>
<dbReference type="EMBL" id="CAJFCJ010000006">
    <property type="protein sequence ID" value="CAD5116030.1"/>
    <property type="molecule type" value="Genomic_DNA"/>
</dbReference>
<dbReference type="OrthoDB" id="10250284at2759"/>
<reference evidence="6 7" key="1">
    <citation type="submission" date="2020-08" db="EMBL/GenBank/DDBJ databases">
        <authorList>
            <person name="Hejnol A."/>
        </authorList>
    </citation>
    <scope>NUCLEOTIDE SEQUENCE [LARGE SCALE GENOMIC DNA]</scope>
</reference>
<dbReference type="InterPro" id="IPR010378">
    <property type="entry name" value="TRAPPC13"/>
</dbReference>
<evidence type="ECO:0000256" key="3">
    <source>
        <dbReference type="ARBA" id="ARBA00023125"/>
    </source>
</evidence>
<dbReference type="Gene3D" id="1.10.10.60">
    <property type="entry name" value="Homeodomain-like"/>
    <property type="match status" value="2"/>
</dbReference>
<dbReference type="Proteomes" id="UP000549394">
    <property type="component" value="Unassembled WGS sequence"/>
</dbReference>
<feature type="domain" description="Myb-like" evidence="4">
    <location>
        <begin position="482"/>
        <end position="532"/>
    </location>
</feature>
<evidence type="ECO:0000313" key="7">
    <source>
        <dbReference type="Proteomes" id="UP000549394"/>
    </source>
</evidence>
<feature type="domain" description="HTH myb-type" evidence="5">
    <location>
        <begin position="430"/>
        <end position="485"/>
    </location>
</feature>
<dbReference type="AlphaFoldDB" id="A0A7I8VN78"/>
<dbReference type="Pfam" id="PF06159">
    <property type="entry name" value="TRAPPC13_N"/>
    <property type="match status" value="1"/>
</dbReference>
<accession>A0A7I8VN78</accession>
<dbReference type="InterPro" id="IPR055427">
    <property type="entry name" value="TRAPPC13_N"/>
</dbReference>
<dbReference type="Pfam" id="PF00249">
    <property type="entry name" value="Myb_DNA-binding"/>
    <property type="match status" value="2"/>
</dbReference>
<dbReference type="InterPro" id="IPR001005">
    <property type="entry name" value="SANT/Myb"/>
</dbReference>
<dbReference type="InterPro" id="IPR009057">
    <property type="entry name" value="Homeodomain-like_sf"/>
</dbReference>